<reference evidence="2" key="1">
    <citation type="submission" date="2021-04" db="EMBL/GenBank/DDBJ databases">
        <authorList>
            <person name="Tunstrom K."/>
        </authorList>
    </citation>
    <scope>NUCLEOTIDE SEQUENCE</scope>
</reference>
<evidence type="ECO:0000313" key="3">
    <source>
        <dbReference type="Proteomes" id="UP000691718"/>
    </source>
</evidence>
<keyword evidence="3" id="KW-1185">Reference proteome</keyword>
<feature type="compositionally biased region" description="Low complexity" evidence="1">
    <location>
        <begin position="24"/>
        <end position="35"/>
    </location>
</feature>
<sequence>MSSSSNVETIPQIAMFIRDSYATPTSMPSLASLAPAPLPPSVPPPPSTRPAHPAPPPIPTIPIMSMSVMPSIPIQHPPPPPPPPPPTVPSATVTRTTAPVYTAPPPPPQTTTMVFSMDHPPPPLPVMFDASRPPPPLPTQVLSKSGGVKHKSPNACEAGPSKLRKPEDSNVADAHCENCVQREIRIDLCRQEMGKLLCEEEYQTLLYKKKLEEYESGKNILKFFVSPELFGILEEYIEDVPQLQVNDVLSQLNQASFNSGMSTVPRQLLLQVMECFLRRGVIESTSSTTRHSNETLLQTLSALSRRSNQPSAADVVQSLVSLLCNSNTSSDKPHSSDRSSEISRISILTNGNSPAMNGFNRYVNGQKSFPTVSMAGTVPYSDANVGTRTNSAVNVITSSASVNQIMASPAPYSSYQISIPPPPPPRTYYNQPHIASNSTQSTSYNSNNRAKAPVTQPTPPMISTSAAIPIHHGNQNCNQYVMGRYPPSNYYPPYQ</sequence>
<name>A0A8S3WIJ1_PARAO</name>
<proteinExistence type="predicted"/>
<feature type="compositionally biased region" description="Low complexity" evidence="1">
    <location>
        <begin position="436"/>
        <end position="448"/>
    </location>
</feature>
<gene>
    <name evidence="2" type="ORF">PAPOLLO_LOCUS6720</name>
</gene>
<organism evidence="2 3">
    <name type="scientific">Parnassius apollo</name>
    <name type="common">Apollo butterfly</name>
    <name type="synonym">Papilio apollo</name>
    <dbReference type="NCBI Taxonomy" id="110799"/>
    <lineage>
        <taxon>Eukaryota</taxon>
        <taxon>Metazoa</taxon>
        <taxon>Ecdysozoa</taxon>
        <taxon>Arthropoda</taxon>
        <taxon>Hexapoda</taxon>
        <taxon>Insecta</taxon>
        <taxon>Pterygota</taxon>
        <taxon>Neoptera</taxon>
        <taxon>Endopterygota</taxon>
        <taxon>Lepidoptera</taxon>
        <taxon>Glossata</taxon>
        <taxon>Ditrysia</taxon>
        <taxon>Papilionoidea</taxon>
        <taxon>Papilionidae</taxon>
        <taxon>Parnassiinae</taxon>
        <taxon>Parnassini</taxon>
        <taxon>Parnassius</taxon>
        <taxon>Parnassius</taxon>
    </lineage>
</organism>
<feature type="region of interest" description="Disordered" evidence="1">
    <location>
        <begin position="430"/>
        <end position="456"/>
    </location>
</feature>
<dbReference type="OrthoDB" id="250836at2759"/>
<feature type="compositionally biased region" description="Pro residues" evidence="1">
    <location>
        <begin position="36"/>
        <end position="60"/>
    </location>
</feature>
<feature type="region of interest" description="Disordered" evidence="1">
    <location>
        <begin position="142"/>
        <end position="168"/>
    </location>
</feature>
<evidence type="ECO:0000313" key="2">
    <source>
        <dbReference type="EMBL" id="CAG4962113.1"/>
    </source>
</evidence>
<feature type="compositionally biased region" description="Low complexity" evidence="1">
    <location>
        <begin position="61"/>
        <end position="74"/>
    </location>
</feature>
<accession>A0A8S3WIJ1</accession>
<protein>
    <submittedName>
        <fullName evidence="2">(apollo) hypothetical protein</fullName>
    </submittedName>
</protein>
<feature type="compositionally biased region" description="Pro residues" evidence="1">
    <location>
        <begin position="75"/>
        <end position="88"/>
    </location>
</feature>
<dbReference type="Proteomes" id="UP000691718">
    <property type="component" value="Unassembled WGS sequence"/>
</dbReference>
<dbReference type="EMBL" id="CAJQZP010000444">
    <property type="protein sequence ID" value="CAG4962113.1"/>
    <property type="molecule type" value="Genomic_DNA"/>
</dbReference>
<evidence type="ECO:0000256" key="1">
    <source>
        <dbReference type="SAM" id="MobiDB-lite"/>
    </source>
</evidence>
<dbReference type="AlphaFoldDB" id="A0A8S3WIJ1"/>
<comment type="caution">
    <text evidence="2">The sequence shown here is derived from an EMBL/GenBank/DDBJ whole genome shotgun (WGS) entry which is preliminary data.</text>
</comment>
<feature type="region of interest" description="Disordered" evidence="1">
    <location>
        <begin position="24"/>
        <end position="92"/>
    </location>
</feature>